<dbReference type="AlphaFoldDB" id="L8J7V5"/>
<name>L8J7V5_9GAMM</name>
<gene>
    <name evidence="1" type="ORF">C942_03318</name>
</gene>
<protein>
    <submittedName>
        <fullName evidence="1">Uncharacterized protein</fullName>
    </submittedName>
</protein>
<comment type="caution">
    <text evidence="1">The sequence shown here is derived from an EMBL/GenBank/DDBJ whole genome shotgun (WGS) entry which is preliminary data.</text>
</comment>
<keyword evidence="2" id="KW-1185">Reference proteome</keyword>
<proteinExistence type="predicted"/>
<dbReference type="EMBL" id="AMZO01000036">
    <property type="protein sequence ID" value="ELR63649.1"/>
    <property type="molecule type" value="Genomic_DNA"/>
</dbReference>
<organism evidence="1 2">
    <name type="scientific">Photobacterium marinum</name>
    <dbReference type="NCBI Taxonomy" id="1056511"/>
    <lineage>
        <taxon>Bacteria</taxon>
        <taxon>Pseudomonadati</taxon>
        <taxon>Pseudomonadota</taxon>
        <taxon>Gammaproteobacteria</taxon>
        <taxon>Vibrionales</taxon>
        <taxon>Vibrionaceae</taxon>
        <taxon>Photobacterium</taxon>
    </lineage>
</organism>
<evidence type="ECO:0000313" key="2">
    <source>
        <dbReference type="Proteomes" id="UP000011134"/>
    </source>
</evidence>
<sequence length="37" mass="4244">MAFFLSHKIIKNITNDNFSLLQTDVNLTHINISTLPE</sequence>
<dbReference type="Proteomes" id="UP000011134">
    <property type="component" value="Unassembled WGS sequence"/>
</dbReference>
<reference evidence="1 2" key="1">
    <citation type="submission" date="2012-12" db="EMBL/GenBank/DDBJ databases">
        <title>Genome Assembly of Photobacterium sp. AK15.</title>
        <authorList>
            <person name="Khatri I."/>
            <person name="Vaidya B."/>
            <person name="Srinivas T.N.R."/>
            <person name="Subramanian S."/>
            <person name="Pinnaka A."/>
        </authorList>
    </citation>
    <scope>NUCLEOTIDE SEQUENCE [LARGE SCALE GENOMIC DNA]</scope>
    <source>
        <strain evidence="1 2">AK15</strain>
    </source>
</reference>
<evidence type="ECO:0000313" key="1">
    <source>
        <dbReference type="EMBL" id="ELR63649.1"/>
    </source>
</evidence>
<accession>L8J7V5</accession>